<feature type="domain" description="Glycosyl transferase CAP10" evidence="1">
    <location>
        <begin position="192"/>
        <end position="421"/>
    </location>
</feature>
<dbReference type="SMART" id="SM00672">
    <property type="entry name" value="CAP10"/>
    <property type="match status" value="1"/>
</dbReference>
<dbReference type="PANTHER" id="PTHR12203:SF107">
    <property type="entry name" value="GLYCOSYL TRANSFERASE CAP10 DOMAIN-CONTAINING PROTEIN"/>
    <property type="match status" value="1"/>
</dbReference>
<sequence>MTMWGYTAFTGGMSGHSRWNVHPTFWKILCATLALILAFREYSGPAMGFLVRHQVSGSSAQQPFLAVSETYTRPKFAPLSNANSIDLRSWIYNWARDSNNAALSAGQCDLAFPELYHEIDRAKQHFSGKSITEKDIDLSSGNEGGVRILVTESQVRIVETRGLHREDFRHRIIGIVQQVVQAVAAADASGEAIPTIEFTVVVDDMAVLNDGSPGALWAFTRRYADTQQDNVWVAPDFHFFGAPPEAEGFRTMQQKCRKRDSPLKQKIPQVVWRGAVGTNEAVRQPLLDVTAGKSWANVTSIDWFNPDSTIMAMENFCKFRYTVNTEGRSWSARMTHLINCDSLLFVHDVEWIAHYYHLLDTGTNCVHVNRTFENLEEQVDYFNKNLDQAQRIADQTVTFTPRIDIAKDGHRMKKTRGITFEEFTVHKNDEDYPYRRGG</sequence>
<protein>
    <submittedName>
        <fullName evidence="2">Glycosyl transferase CAP10 domain-containing protein</fullName>
    </submittedName>
</protein>
<evidence type="ECO:0000313" key="3">
    <source>
        <dbReference type="Proteomes" id="UP001056384"/>
    </source>
</evidence>
<organism evidence="2 3">
    <name type="scientific">Septoria linicola</name>
    <dbReference type="NCBI Taxonomy" id="215465"/>
    <lineage>
        <taxon>Eukaryota</taxon>
        <taxon>Fungi</taxon>
        <taxon>Dikarya</taxon>
        <taxon>Ascomycota</taxon>
        <taxon>Pezizomycotina</taxon>
        <taxon>Dothideomycetes</taxon>
        <taxon>Dothideomycetidae</taxon>
        <taxon>Mycosphaerellales</taxon>
        <taxon>Mycosphaerellaceae</taxon>
        <taxon>Septoria</taxon>
    </lineage>
</organism>
<evidence type="ECO:0000313" key="2">
    <source>
        <dbReference type="EMBL" id="USW48376.1"/>
    </source>
</evidence>
<dbReference type="GO" id="GO:0016740">
    <property type="term" value="F:transferase activity"/>
    <property type="evidence" value="ECO:0007669"/>
    <property type="project" value="UniProtKB-KW"/>
</dbReference>
<keyword evidence="3" id="KW-1185">Reference proteome</keyword>
<accession>A0A9Q9EE42</accession>
<keyword evidence="2" id="KW-0808">Transferase</keyword>
<dbReference type="Pfam" id="PF05686">
    <property type="entry name" value="Glyco_transf_90"/>
    <property type="match status" value="1"/>
</dbReference>
<dbReference type="EMBL" id="CP099418">
    <property type="protein sequence ID" value="USW48376.1"/>
    <property type="molecule type" value="Genomic_DNA"/>
</dbReference>
<reference evidence="2" key="1">
    <citation type="submission" date="2022-06" db="EMBL/GenBank/DDBJ databases">
        <title>Complete genome sequences of two strains of the flax pathogen Septoria linicola.</title>
        <authorList>
            <person name="Lapalu N."/>
            <person name="Simon A."/>
            <person name="Demenou B."/>
            <person name="Paumier D."/>
            <person name="Guillot M.-P."/>
            <person name="Gout L."/>
            <person name="Valade R."/>
        </authorList>
    </citation>
    <scope>NUCLEOTIDE SEQUENCE</scope>
    <source>
        <strain evidence="2">SE15195</strain>
    </source>
</reference>
<name>A0A9Q9EE42_9PEZI</name>
<proteinExistence type="predicted"/>
<dbReference type="InterPro" id="IPR006598">
    <property type="entry name" value="CAP10"/>
</dbReference>
<dbReference type="AlphaFoldDB" id="A0A9Q9EE42"/>
<gene>
    <name evidence="2" type="ORF">Slin15195_G016950</name>
</gene>
<dbReference type="OrthoDB" id="202415at2759"/>
<dbReference type="Proteomes" id="UP001056384">
    <property type="component" value="Chromosome 1"/>
</dbReference>
<evidence type="ECO:0000259" key="1">
    <source>
        <dbReference type="SMART" id="SM00672"/>
    </source>
</evidence>
<dbReference type="PANTHER" id="PTHR12203">
    <property type="entry name" value="KDEL LYS-ASP-GLU-LEU CONTAINING - RELATED"/>
    <property type="match status" value="1"/>
</dbReference>
<dbReference type="InterPro" id="IPR051091">
    <property type="entry name" value="O-Glucosyltr/Glycosyltrsf_90"/>
</dbReference>